<comment type="caution">
    <text evidence="1">The sequence shown here is derived from an EMBL/GenBank/DDBJ whole genome shotgun (WGS) entry which is preliminary data.</text>
</comment>
<dbReference type="Gramene" id="mRNA:HanXRQr2_Chr07g0292341">
    <property type="protein sequence ID" value="mRNA:HanXRQr2_Chr07g0292341"/>
    <property type="gene ID" value="HanXRQr2_Chr07g0292341"/>
</dbReference>
<protein>
    <recommendedName>
        <fullName evidence="3">DNA-binding pseudobarrel domain-containing protein</fullName>
    </recommendedName>
</protein>
<sequence>MIHPTWCRHMTRPDEVILPIPSDAAYRLWAKGKLFLFHGWFEVVVQLGLKKGSLLVFNPLDATTFKVSYFIDGVIGNSYWTWLTSASCRFSVIPEFILPNCYAYTSTDVNAVIYIGNNMFDVKIQTIGGQAGFSKGIDVVVHQFHLEAGCYMVFAKLFG</sequence>
<evidence type="ECO:0000313" key="1">
    <source>
        <dbReference type="EMBL" id="KAF5798390.1"/>
    </source>
</evidence>
<evidence type="ECO:0000313" key="2">
    <source>
        <dbReference type="Proteomes" id="UP000215914"/>
    </source>
</evidence>
<dbReference type="EMBL" id="MNCJ02000322">
    <property type="protein sequence ID" value="KAF5798390.1"/>
    <property type="molecule type" value="Genomic_DNA"/>
</dbReference>
<accession>A0A9K3IKP8</accession>
<organism evidence="1 2">
    <name type="scientific">Helianthus annuus</name>
    <name type="common">Common sunflower</name>
    <dbReference type="NCBI Taxonomy" id="4232"/>
    <lineage>
        <taxon>Eukaryota</taxon>
        <taxon>Viridiplantae</taxon>
        <taxon>Streptophyta</taxon>
        <taxon>Embryophyta</taxon>
        <taxon>Tracheophyta</taxon>
        <taxon>Spermatophyta</taxon>
        <taxon>Magnoliopsida</taxon>
        <taxon>eudicotyledons</taxon>
        <taxon>Gunneridae</taxon>
        <taxon>Pentapetalae</taxon>
        <taxon>asterids</taxon>
        <taxon>campanulids</taxon>
        <taxon>Asterales</taxon>
        <taxon>Asteraceae</taxon>
        <taxon>Asteroideae</taxon>
        <taxon>Heliantheae alliance</taxon>
        <taxon>Heliantheae</taxon>
        <taxon>Helianthus</taxon>
    </lineage>
</organism>
<reference evidence="1" key="2">
    <citation type="submission" date="2020-06" db="EMBL/GenBank/DDBJ databases">
        <title>Helianthus annuus Genome sequencing and assembly Release 2.</title>
        <authorList>
            <person name="Gouzy J."/>
            <person name="Langlade N."/>
            <person name="Munos S."/>
        </authorList>
    </citation>
    <scope>NUCLEOTIDE SEQUENCE</scope>
    <source>
        <tissue evidence="1">Leaves</tissue>
    </source>
</reference>
<proteinExistence type="predicted"/>
<name>A0A9K3IKP8_HELAN</name>
<reference evidence="1" key="1">
    <citation type="journal article" date="2017" name="Nature">
        <title>The sunflower genome provides insights into oil metabolism, flowering and Asterid evolution.</title>
        <authorList>
            <person name="Badouin H."/>
            <person name="Gouzy J."/>
            <person name="Grassa C.J."/>
            <person name="Murat F."/>
            <person name="Staton S.E."/>
            <person name="Cottret L."/>
            <person name="Lelandais-Briere C."/>
            <person name="Owens G.L."/>
            <person name="Carrere S."/>
            <person name="Mayjonade B."/>
            <person name="Legrand L."/>
            <person name="Gill N."/>
            <person name="Kane N.C."/>
            <person name="Bowers J.E."/>
            <person name="Hubner S."/>
            <person name="Bellec A."/>
            <person name="Berard A."/>
            <person name="Berges H."/>
            <person name="Blanchet N."/>
            <person name="Boniface M.C."/>
            <person name="Brunel D."/>
            <person name="Catrice O."/>
            <person name="Chaidir N."/>
            <person name="Claudel C."/>
            <person name="Donnadieu C."/>
            <person name="Faraut T."/>
            <person name="Fievet G."/>
            <person name="Helmstetter N."/>
            <person name="King M."/>
            <person name="Knapp S.J."/>
            <person name="Lai Z."/>
            <person name="Le Paslier M.C."/>
            <person name="Lippi Y."/>
            <person name="Lorenzon L."/>
            <person name="Mandel J.R."/>
            <person name="Marage G."/>
            <person name="Marchand G."/>
            <person name="Marquand E."/>
            <person name="Bret-Mestries E."/>
            <person name="Morien E."/>
            <person name="Nambeesan S."/>
            <person name="Nguyen T."/>
            <person name="Pegot-Espagnet P."/>
            <person name="Pouilly N."/>
            <person name="Raftis F."/>
            <person name="Sallet E."/>
            <person name="Schiex T."/>
            <person name="Thomas J."/>
            <person name="Vandecasteele C."/>
            <person name="Vares D."/>
            <person name="Vear F."/>
            <person name="Vautrin S."/>
            <person name="Crespi M."/>
            <person name="Mangin B."/>
            <person name="Burke J.M."/>
            <person name="Salse J."/>
            <person name="Munos S."/>
            <person name="Vincourt P."/>
            <person name="Rieseberg L.H."/>
            <person name="Langlade N.B."/>
        </authorList>
    </citation>
    <scope>NUCLEOTIDE SEQUENCE</scope>
    <source>
        <tissue evidence="1">Leaves</tissue>
    </source>
</reference>
<dbReference type="AlphaFoldDB" id="A0A9K3IKP8"/>
<evidence type="ECO:0008006" key="3">
    <source>
        <dbReference type="Google" id="ProtNLM"/>
    </source>
</evidence>
<dbReference type="Proteomes" id="UP000215914">
    <property type="component" value="Unassembled WGS sequence"/>
</dbReference>
<keyword evidence="2" id="KW-1185">Reference proteome</keyword>
<gene>
    <name evidence="1" type="ORF">HanXRQr2_Chr07g0292341</name>
</gene>